<gene>
    <name evidence="1" type="ORF">ECPE_LOCUS10152</name>
</gene>
<reference evidence="3" key="1">
    <citation type="submission" date="2016-06" db="UniProtKB">
        <authorList>
            <consortium name="WormBaseParasite"/>
        </authorList>
    </citation>
    <scope>IDENTIFICATION</scope>
</reference>
<evidence type="ECO:0000313" key="1">
    <source>
        <dbReference type="EMBL" id="VDP86562.1"/>
    </source>
</evidence>
<accession>A0A183AT65</accession>
<protein>
    <submittedName>
        <fullName evidence="3">BLOC-1-related complex subunit 5</fullName>
    </submittedName>
</protein>
<dbReference type="EMBL" id="UZAN01048586">
    <property type="protein sequence ID" value="VDP86562.1"/>
    <property type="molecule type" value="Genomic_DNA"/>
</dbReference>
<dbReference type="Proteomes" id="UP000272942">
    <property type="component" value="Unassembled WGS sequence"/>
</dbReference>
<dbReference type="WBParaSite" id="ECPE_0001018201-mRNA-1">
    <property type="protein sequence ID" value="ECPE_0001018201-mRNA-1"/>
    <property type="gene ID" value="ECPE_0001018201"/>
</dbReference>
<evidence type="ECO:0000313" key="2">
    <source>
        <dbReference type="Proteomes" id="UP000272942"/>
    </source>
</evidence>
<sequence>MRPDARPQAHSPEALVDVASFGLSPFPEDEYSLEFTPVGGPKQGAIQTPSRRAFGEKMAACNPLSGFLSVPVVKRLIRYTAPLPYKHEDVGCDTTPKHSVFQKNAERTIDEKCWTLSQLVQKHNDLEARLVSTTFFLCQLN</sequence>
<evidence type="ECO:0000313" key="3">
    <source>
        <dbReference type="WBParaSite" id="ECPE_0001018201-mRNA-1"/>
    </source>
</evidence>
<organism evidence="3">
    <name type="scientific">Echinostoma caproni</name>
    <dbReference type="NCBI Taxonomy" id="27848"/>
    <lineage>
        <taxon>Eukaryota</taxon>
        <taxon>Metazoa</taxon>
        <taxon>Spiralia</taxon>
        <taxon>Lophotrochozoa</taxon>
        <taxon>Platyhelminthes</taxon>
        <taxon>Trematoda</taxon>
        <taxon>Digenea</taxon>
        <taxon>Plagiorchiida</taxon>
        <taxon>Echinostomata</taxon>
        <taxon>Echinostomatoidea</taxon>
        <taxon>Echinostomatidae</taxon>
        <taxon>Echinostoma</taxon>
    </lineage>
</organism>
<reference evidence="1 2" key="2">
    <citation type="submission" date="2018-11" db="EMBL/GenBank/DDBJ databases">
        <authorList>
            <consortium name="Pathogen Informatics"/>
        </authorList>
    </citation>
    <scope>NUCLEOTIDE SEQUENCE [LARGE SCALE GENOMIC DNA]</scope>
    <source>
        <strain evidence="1 2">Egypt</strain>
    </source>
</reference>
<keyword evidence="2" id="KW-1185">Reference proteome</keyword>
<dbReference type="AlphaFoldDB" id="A0A183AT65"/>
<proteinExistence type="predicted"/>
<name>A0A183AT65_9TREM</name>